<gene>
    <name evidence="2" type="ORF">ONB1V03_LOCUS20989</name>
</gene>
<evidence type="ECO:0000313" key="3">
    <source>
        <dbReference type="Proteomes" id="UP000728032"/>
    </source>
</evidence>
<dbReference type="EMBL" id="CAJPVJ010038329">
    <property type="protein sequence ID" value="CAG2181568.1"/>
    <property type="molecule type" value="Genomic_DNA"/>
</dbReference>
<protein>
    <submittedName>
        <fullName evidence="2">Uncharacterized protein</fullName>
    </submittedName>
</protein>
<evidence type="ECO:0000256" key="1">
    <source>
        <dbReference type="SAM" id="MobiDB-lite"/>
    </source>
</evidence>
<feature type="region of interest" description="Disordered" evidence="1">
    <location>
        <begin position="1"/>
        <end position="61"/>
    </location>
</feature>
<reference evidence="2" key="1">
    <citation type="submission" date="2020-11" db="EMBL/GenBank/DDBJ databases">
        <authorList>
            <person name="Tran Van P."/>
        </authorList>
    </citation>
    <scope>NUCLEOTIDE SEQUENCE</scope>
</reference>
<feature type="compositionally biased region" description="Acidic residues" evidence="1">
    <location>
        <begin position="23"/>
        <end position="34"/>
    </location>
</feature>
<feature type="compositionally biased region" description="Polar residues" evidence="1">
    <location>
        <begin position="35"/>
        <end position="53"/>
    </location>
</feature>
<proteinExistence type="predicted"/>
<accession>A0A7R9MQ24</accession>
<sequence>MDRLVDNNSSPEDTDDTQQITADGDDDPGIDSNDENSQSMRSEGRSSQPQSRPHFTIEFDA</sequence>
<organism evidence="2">
    <name type="scientific">Oppiella nova</name>
    <dbReference type="NCBI Taxonomy" id="334625"/>
    <lineage>
        <taxon>Eukaryota</taxon>
        <taxon>Metazoa</taxon>
        <taxon>Ecdysozoa</taxon>
        <taxon>Arthropoda</taxon>
        <taxon>Chelicerata</taxon>
        <taxon>Arachnida</taxon>
        <taxon>Acari</taxon>
        <taxon>Acariformes</taxon>
        <taxon>Sarcoptiformes</taxon>
        <taxon>Oribatida</taxon>
        <taxon>Brachypylina</taxon>
        <taxon>Oppioidea</taxon>
        <taxon>Oppiidae</taxon>
        <taxon>Oppiella</taxon>
    </lineage>
</organism>
<evidence type="ECO:0000313" key="2">
    <source>
        <dbReference type="EMBL" id="CAD7664431.1"/>
    </source>
</evidence>
<feature type="compositionally biased region" description="Polar residues" evidence="1">
    <location>
        <begin position="1"/>
        <end position="21"/>
    </location>
</feature>
<keyword evidence="3" id="KW-1185">Reference proteome</keyword>
<feature type="non-terminal residue" evidence="2">
    <location>
        <position position="1"/>
    </location>
</feature>
<name>A0A7R9MQ24_9ACAR</name>
<dbReference type="Proteomes" id="UP000728032">
    <property type="component" value="Unassembled WGS sequence"/>
</dbReference>
<dbReference type="EMBL" id="OC953154">
    <property type="protein sequence ID" value="CAD7664431.1"/>
    <property type="molecule type" value="Genomic_DNA"/>
</dbReference>
<dbReference type="AlphaFoldDB" id="A0A7R9MQ24"/>